<evidence type="ECO:0000313" key="3">
    <source>
        <dbReference type="Proteomes" id="UP000824193"/>
    </source>
</evidence>
<dbReference type="PANTHER" id="PTHR41373:SF1">
    <property type="entry name" value="PHOSPHATIDYLGLYCEROL LYSYLTRANSFERASE C-TERMINAL DOMAIN-CONTAINING PROTEIN"/>
    <property type="match status" value="1"/>
</dbReference>
<dbReference type="InterPro" id="IPR024320">
    <property type="entry name" value="LPG_synthase_C"/>
</dbReference>
<feature type="domain" description="Phosphatidylglycerol lysyltransferase C-terminal" evidence="1">
    <location>
        <begin position="28"/>
        <end position="294"/>
    </location>
</feature>
<dbReference type="EMBL" id="DXFW01000012">
    <property type="protein sequence ID" value="HIX05265.1"/>
    <property type="molecule type" value="Genomic_DNA"/>
</dbReference>
<comment type="caution">
    <text evidence="2">The sequence shown here is derived from an EMBL/GenBank/DDBJ whole genome shotgun (WGS) entry which is preliminary data.</text>
</comment>
<proteinExistence type="predicted"/>
<dbReference type="InterPro" id="IPR016181">
    <property type="entry name" value="Acyl_CoA_acyltransferase"/>
</dbReference>
<dbReference type="Pfam" id="PF09924">
    <property type="entry name" value="LPG_synthase_C"/>
    <property type="match status" value="1"/>
</dbReference>
<name>A0A9D1V377_9FIRM</name>
<dbReference type="Gene3D" id="3.40.630.30">
    <property type="match status" value="1"/>
</dbReference>
<reference evidence="2" key="1">
    <citation type="journal article" date="2021" name="PeerJ">
        <title>Extensive microbial diversity within the chicken gut microbiome revealed by metagenomics and culture.</title>
        <authorList>
            <person name="Gilroy R."/>
            <person name="Ravi A."/>
            <person name="Getino M."/>
            <person name="Pursley I."/>
            <person name="Horton D.L."/>
            <person name="Alikhan N.F."/>
            <person name="Baker D."/>
            <person name="Gharbi K."/>
            <person name="Hall N."/>
            <person name="Watson M."/>
            <person name="Adriaenssens E.M."/>
            <person name="Foster-Nyarko E."/>
            <person name="Jarju S."/>
            <person name="Secka A."/>
            <person name="Antonio M."/>
            <person name="Oren A."/>
            <person name="Chaudhuri R.R."/>
            <person name="La Ragione R."/>
            <person name="Hildebrand F."/>
            <person name="Pallen M.J."/>
        </authorList>
    </citation>
    <scope>NUCLEOTIDE SEQUENCE</scope>
    <source>
        <strain evidence="2">2239</strain>
    </source>
</reference>
<organism evidence="2 3">
    <name type="scientific">Candidatus Allofournierella pullicola</name>
    <dbReference type="NCBI Taxonomy" id="2838596"/>
    <lineage>
        <taxon>Bacteria</taxon>
        <taxon>Bacillati</taxon>
        <taxon>Bacillota</taxon>
        <taxon>Clostridia</taxon>
        <taxon>Eubacteriales</taxon>
        <taxon>Oscillospiraceae</taxon>
        <taxon>Allofournierella</taxon>
    </lineage>
</organism>
<sequence length="298" mass="34457">MIEFHPITIDDFAWAAPIMRSSNYMCCGYSFVTQFMWSHAYNTHIAKYDDWVLIRSDVGDACYYLWPAGKGGDERKAIEAMERDAERIGRPMYLYSVTLEAKTQLEEWYPGKFTITSDRADYDYIYEQANLAELPGRRFQKKRNHVSRFIRENPDWQFHPLTKEDLPAIRAFNDAWSQLYENKDNPGIQTEHTSIELLFDNFDKLDLRGGYVTAGGRIVAFSFGSPINDRVFDTHVEKALYDVTGAYNIINREMARNVCAGFDLINREDDVGDEGLRAAKLSYNPDIIEPKYLAALNK</sequence>
<dbReference type="InterPro" id="IPR016732">
    <property type="entry name" value="UCP018688"/>
</dbReference>
<dbReference type="Proteomes" id="UP000824193">
    <property type="component" value="Unassembled WGS sequence"/>
</dbReference>
<accession>A0A9D1V377</accession>
<evidence type="ECO:0000259" key="1">
    <source>
        <dbReference type="Pfam" id="PF09924"/>
    </source>
</evidence>
<reference evidence="2" key="2">
    <citation type="submission" date="2021-04" db="EMBL/GenBank/DDBJ databases">
        <authorList>
            <person name="Gilroy R."/>
        </authorList>
    </citation>
    <scope>NUCLEOTIDE SEQUENCE</scope>
    <source>
        <strain evidence="2">2239</strain>
    </source>
</reference>
<dbReference type="AlphaFoldDB" id="A0A9D1V377"/>
<gene>
    <name evidence="2" type="ORF">H9865_04035</name>
</gene>
<protein>
    <submittedName>
        <fullName evidence="2">DUF2156 domain-containing protein</fullName>
    </submittedName>
</protein>
<dbReference type="PANTHER" id="PTHR41373">
    <property type="entry name" value="DUF2156 DOMAIN-CONTAINING PROTEIN"/>
    <property type="match status" value="1"/>
</dbReference>
<dbReference type="SUPFAM" id="SSF55729">
    <property type="entry name" value="Acyl-CoA N-acyltransferases (Nat)"/>
    <property type="match status" value="2"/>
</dbReference>
<dbReference type="PIRSF" id="PIRSF018688">
    <property type="entry name" value="UCP018688"/>
    <property type="match status" value="1"/>
</dbReference>
<evidence type="ECO:0000313" key="2">
    <source>
        <dbReference type="EMBL" id="HIX05265.1"/>
    </source>
</evidence>